<dbReference type="HOGENOM" id="CLU_2175025_0_0_1"/>
<dbReference type="EnsemblPlants" id="OMERI04G20560.1">
    <property type="protein sequence ID" value="OMERI04G20560.1"/>
    <property type="gene ID" value="OMERI04G20560"/>
</dbReference>
<dbReference type="AlphaFoldDB" id="A0A0E0DI67"/>
<name>A0A0E0DI67_9ORYZ</name>
<reference evidence="2" key="1">
    <citation type="submission" date="2015-04" db="UniProtKB">
        <authorList>
            <consortium name="EnsemblPlants"/>
        </authorList>
    </citation>
    <scope>IDENTIFICATION</scope>
</reference>
<dbReference type="Proteomes" id="UP000008021">
    <property type="component" value="Chromosome 4"/>
</dbReference>
<feature type="region of interest" description="Disordered" evidence="1">
    <location>
        <begin position="1"/>
        <end position="40"/>
    </location>
</feature>
<evidence type="ECO:0000313" key="3">
    <source>
        <dbReference type="Proteomes" id="UP000008021"/>
    </source>
</evidence>
<accession>A0A0E0DI67</accession>
<evidence type="ECO:0000256" key="1">
    <source>
        <dbReference type="SAM" id="MobiDB-lite"/>
    </source>
</evidence>
<dbReference type="Gramene" id="OMERI04G20560.1">
    <property type="protein sequence ID" value="OMERI04G20560.1"/>
    <property type="gene ID" value="OMERI04G20560"/>
</dbReference>
<reference evidence="2" key="2">
    <citation type="submission" date="2018-05" db="EMBL/GenBank/DDBJ databases">
        <title>OmerRS3 (Oryza meridionalis Reference Sequence Version 3).</title>
        <authorList>
            <person name="Zhang J."/>
            <person name="Kudrna D."/>
            <person name="Lee S."/>
            <person name="Talag J."/>
            <person name="Welchert J."/>
            <person name="Wing R.A."/>
        </authorList>
    </citation>
    <scope>NUCLEOTIDE SEQUENCE [LARGE SCALE GENOMIC DNA]</scope>
    <source>
        <strain evidence="2">cv. OR44</strain>
    </source>
</reference>
<keyword evidence="3" id="KW-1185">Reference proteome</keyword>
<feature type="compositionally biased region" description="Gly residues" evidence="1">
    <location>
        <begin position="15"/>
        <end position="24"/>
    </location>
</feature>
<proteinExistence type="predicted"/>
<sequence>MNHKDERRLTHGRGRAGGGAGTAGIIGRRRRADRQRGRLERGGLRGELGRLLLVVEGLRDLPPQRAQPLLPLRPQRLRHLAARRRRRGGGKKGALELGFWGVSEAKEEET</sequence>
<protein>
    <submittedName>
        <fullName evidence="2">Uncharacterized protein</fullName>
    </submittedName>
</protein>
<organism evidence="2">
    <name type="scientific">Oryza meridionalis</name>
    <dbReference type="NCBI Taxonomy" id="40149"/>
    <lineage>
        <taxon>Eukaryota</taxon>
        <taxon>Viridiplantae</taxon>
        <taxon>Streptophyta</taxon>
        <taxon>Embryophyta</taxon>
        <taxon>Tracheophyta</taxon>
        <taxon>Spermatophyta</taxon>
        <taxon>Magnoliopsida</taxon>
        <taxon>Liliopsida</taxon>
        <taxon>Poales</taxon>
        <taxon>Poaceae</taxon>
        <taxon>BOP clade</taxon>
        <taxon>Oryzoideae</taxon>
        <taxon>Oryzeae</taxon>
        <taxon>Oryzinae</taxon>
        <taxon>Oryza</taxon>
    </lineage>
</organism>
<evidence type="ECO:0000313" key="2">
    <source>
        <dbReference type="EnsemblPlants" id="OMERI04G20560.1"/>
    </source>
</evidence>